<dbReference type="Proteomes" id="UP000292452">
    <property type="component" value="Unassembled WGS sequence"/>
</dbReference>
<reference evidence="3 4" key="1">
    <citation type="submission" date="2019-02" db="EMBL/GenBank/DDBJ databases">
        <title>Draft Genome Sequence of Streptomyces sp. AM-2504, identified by 16S rRNA comparative analysis as a Streptomyces Kasugaensis strain.</title>
        <authorList>
            <person name="Napolioni V."/>
            <person name="Giuliodori A.M."/>
            <person name="Spurio R."/>
            <person name="Fabbretti A."/>
        </authorList>
    </citation>
    <scope>NUCLEOTIDE SEQUENCE [LARGE SCALE GENOMIC DNA]</scope>
    <source>
        <strain evidence="3 4">AM-2504</strain>
    </source>
</reference>
<keyword evidence="4" id="KW-1185">Reference proteome</keyword>
<dbReference type="OrthoDB" id="8480037at2"/>
<proteinExistence type="inferred from homology"/>
<evidence type="ECO:0000256" key="1">
    <source>
        <dbReference type="ARBA" id="ARBA00007169"/>
    </source>
</evidence>
<dbReference type="GO" id="GO:0008610">
    <property type="term" value="P:lipid biosynthetic process"/>
    <property type="evidence" value="ECO:0007669"/>
    <property type="project" value="TreeGrafter"/>
</dbReference>
<dbReference type="Pfam" id="PF00975">
    <property type="entry name" value="Thioesterase"/>
    <property type="match status" value="1"/>
</dbReference>
<feature type="domain" description="Thioesterase" evidence="2">
    <location>
        <begin position="22"/>
        <end position="151"/>
    </location>
</feature>
<sequence length="248" mass="27436">MAIKKPGRWPFLPLPAGDGPVLLCLPYSGVGASSYRNWPRDLDGTLIRALQPPGRENRFREPRPATHREFSESLTGFLTELGDRPYGFFAHCGAVPYALDTAFHLQDRGLPLPRRIIASSWGPPDEGLYGPLNFVDLDRHDFVAEVRSMARKMGGEIPPEMAAMGAEILRHDQVVQRRYVYPAGRTVPVPVTVVGWSDDEIVPPDQVLHGWDRVAESDYRTLTGTHFAFLDCPPGLRSLLATALTPAG</sequence>
<gene>
    <name evidence="3" type="ORF">EYS09_13085</name>
</gene>
<comment type="caution">
    <text evidence="3">The sequence shown here is derived from an EMBL/GenBank/DDBJ whole genome shotgun (WGS) entry which is preliminary data.</text>
</comment>
<organism evidence="3 4">
    <name type="scientific">Streptomyces kasugaensis</name>
    <dbReference type="NCBI Taxonomy" id="1946"/>
    <lineage>
        <taxon>Bacteria</taxon>
        <taxon>Bacillati</taxon>
        <taxon>Actinomycetota</taxon>
        <taxon>Actinomycetes</taxon>
        <taxon>Kitasatosporales</taxon>
        <taxon>Streptomycetaceae</taxon>
        <taxon>Streptomyces</taxon>
    </lineage>
</organism>
<evidence type="ECO:0000313" key="3">
    <source>
        <dbReference type="EMBL" id="TBO59254.1"/>
    </source>
</evidence>
<dbReference type="PANTHER" id="PTHR11487">
    <property type="entry name" value="THIOESTERASE"/>
    <property type="match status" value="1"/>
</dbReference>
<dbReference type="Gene3D" id="3.40.50.1820">
    <property type="entry name" value="alpha/beta hydrolase"/>
    <property type="match status" value="1"/>
</dbReference>
<dbReference type="RefSeq" id="WP_094791262.1">
    <property type="nucleotide sequence ID" value="NZ_NDXL01000001.1"/>
</dbReference>
<dbReference type="PANTHER" id="PTHR11487:SF0">
    <property type="entry name" value="S-ACYL FATTY ACID SYNTHASE THIOESTERASE, MEDIUM CHAIN"/>
    <property type="match status" value="1"/>
</dbReference>
<dbReference type="EMBL" id="SIXH01000090">
    <property type="protein sequence ID" value="TBO59254.1"/>
    <property type="molecule type" value="Genomic_DNA"/>
</dbReference>
<evidence type="ECO:0000313" key="4">
    <source>
        <dbReference type="Proteomes" id="UP000292452"/>
    </source>
</evidence>
<dbReference type="InterPro" id="IPR012223">
    <property type="entry name" value="TEII"/>
</dbReference>
<protein>
    <submittedName>
        <fullName evidence="3">Thioesterase</fullName>
    </submittedName>
</protein>
<dbReference type="AlphaFoldDB" id="A0A4Q9HVP3"/>
<evidence type="ECO:0000259" key="2">
    <source>
        <dbReference type="Pfam" id="PF00975"/>
    </source>
</evidence>
<dbReference type="GeneID" id="97376721"/>
<accession>A0A4Q9HVP3</accession>
<comment type="similarity">
    <text evidence="1">Belongs to the thioesterase family.</text>
</comment>
<dbReference type="SUPFAM" id="SSF53474">
    <property type="entry name" value="alpha/beta-Hydrolases"/>
    <property type="match status" value="1"/>
</dbReference>
<name>A0A4Q9HVP3_STRKA</name>
<dbReference type="InterPro" id="IPR029058">
    <property type="entry name" value="AB_hydrolase_fold"/>
</dbReference>
<dbReference type="InterPro" id="IPR001031">
    <property type="entry name" value="Thioesterase"/>
</dbReference>